<dbReference type="InterPro" id="IPR036291">
    <property type="entry name" value="NAD(P)-bd_dom_sf"/>
</dbReference>
<evidence type="ECO:0000313" key="3">
    <source>
        <dbReference type="Proteomes" id="UP000204551"/>
    </source>
</evidence>
<dbReference type="EMBL" id="CP022515">
    <property type="protein sequence ID" value="ASO06663.1"/>
    <property type="molecule type" value="Genomic_DNA"/>
</dbReference>
<dbReference type="NCBIfam" id="TIGR02622">
    <property type="entry name" value="CDP_4_6_dhtase"/>
    <property type="match status" value="1"/>
</dbReference>
<dbReference type="EC" id="4.2.1.45" evidence="2"/>
<dbReference type="Pfam" id="PF16363">
    <property type="entry name" value="GDP_Man_Dehyd"/>
    <property type="match status" value="1"/>
</dbReference>
<dbReference type="GO" id="GO:0047733">
    <property type="term" value="F:CDP-glucose 4,6-dehydratase activity"/>
    <property type="evidence" value="ECO:0007669"/>
    <property type="project" value="UniProtKB-EC"/>
</dbReference>
<gene>
    <name evidence="2" type="primary">rfbG</name>
    <name evidence="2" type="ORF">AREALGSMS7_03238</name>
</gene>
<organism evidence="2 3">
    <name type="scientific">Arenibacter algicola</name>
    <dbReference type="NCBI Taxonomy" id="616991"/>
    <lineage>
        <taxon>Bacteria</taxon>
        <taxon>Pseudomonadati</taxon>
        <taxon>Bacteroidota</taxon>
        <taxon>Flavobacteriia</taxon>
        <taxon>Flavobacteriales</taxon>
        <taxon>Flavobacteriaceae</taxon>
        <taxon>Arenibacter</taxon>
    </lineage>
</organism>
<protein>
    <submittedName>
        <fullName evidence="2">CDP-glucose 4,6-dehydratase</fullName>
        <ecNumber evidence="2">4.2.1.45</ecNumber>
    </submittedName>
</protein>
<feature type="domain" description="NAD(P)-binding" evidence="1">
    <location>
        <begin position="18"/>
        <end position="326"/>
    </location>
</feature>
<proteinExistence type="predicted"/>
<dbReference type="PANTHER" id="PTHR43000">
    <property type="entry name" value="DTDP-D-GLUCOSE 4,6-DEHYDRATASE-RELATED"/>
    <property type="match status" value="1"/>
</dbReference>
<dbReference type="RefSeq" id="WP_093979099.1">
    <property type="nucleotide sequence ID" value="NZ_CP022515.1"/>
</dbReference>
<dbReference type="Gene3D" id="3.90.25.10">
    <property type="entry name" value="UDP-galactose 4-epimerase, domain 1"/>
    <property type="match status" value="1"/>
</dbReference>
<accession>A0A221UZG8</accession>
<dbReference type="Gene3D" id="3.40.50.720">
    <property type="entry name" value="NAD(P)-binding Rossmann-like Domain"/>
    <property type="match status" value="1"/>
</dbReference>
<evidence type="ECO:0000313" key="2">
    <source>
        <dbReference type="EMBL" id="ASO06663.1"/>
    </source>
</evidence>
<dbReference type="KEGG" id="aalg:AREALGSMS7_03238"/>
<keyword evidence="2" id="KW-0456">Lyase</keyword>
<dbReference type="AlphaFoldDB" id="A0A221UZG8"/>
<dbReference type="SUPFAM" id="SSF51735">
    <property type="entry name" value="NAD(P)-binding Rossmann-fold domains"/>
    <property type="match status" value="1"/>
</dbReference>
<dbReference type="CDD" id="cd05252">
    <property type="entry name" value="CDP_GD_SDR_e"/>
    <property type="match status" value="1"/>
</dbReference>
<name>A0A221UZG8_9FLAO</name>
<reference evidence="2 3" key="1">
    <citation type="submission" date="2017-07" db="EMBL/GenBank/DDBJ databases">
        <title>Genome Sequence of Arenibacter algicola Strain SMS7 Isolated from a culture of the Diatom Skeletonema marinoi.</title>
        <authorList>
            <person name="Topel M."/>
            <person name="Pinder M.I.M."/>
            <person name="Johansson O.N."/>
            <person name="Kourtchenko O."/>
            <person name="Godhe A."/>
            <person name="Clarke A.K."/>
        </authorList>
    </citation>
    <scope>NUCLEOTIDE SEQUENCE [LARGE SCALE GENOMIC DNA]</scope>
    <source>
        <strain evidence="2 3">SMS7</strain>
    </source>
</reference>
<dbReference type="Proteomes" id="UP000204551">
    <property type="component" value="Chromosome"/>
</dbReference>
<sequence length="354" mass="39690">MENLVVYDGFYKGKKVFLTGHTGFKGSWMTILLQALGAEVTGYALSPDQEQNLFDYAGLDKNMCSNIGDIRNFSALEDAIKNADPDIVIHMAAQPLVIESYKNPLYTYETNVMGTLNLLETIRKLPNVTVCLNITTDKVYKNNEWLWGYREADTLGGHDPYSNSKACSELATQSYRDSFFADSNTVVATARAGNVVGGGDWAANRLVPDFIRSIQSGEEVVIRSPNAVRPWQHVLDCLGGYLHLIWQLSTNKNLASSYNFGPENDNIRTVESLIDKVCKAWGESASYRIEGNDTFHEAGLLRLDISRARLELGWQPKWGMERTVTQIVAWYKAFSEGQDALGLCQKQIDEFLQR</sequence>
<dbReference type="InterPro" id="IPR016040">
    <property type="entry name" value="NAD(P)-bd_dom"/>
</dbReference>
<evidence type="ECO:0000259" key="1">
    <source>
        <dbReference type="Pfam" id="PF16363"/>
    </source>
</evidence>
<dbReference type="InterPro" id="IPR013445">
    <property type="entry name" value="CDP_4_6_deHydtase"/>
</dbReference>